<gene>
    <name evidence="3" type="ORF">AXG93_4448s1030</name>
</gene>
<keyword evidence="4" id="KW-1185">Reference proteome</keyword>
<evidence type="ECO:0000256" key="1">
    <source>
        <dbReference type="ARBA" id="ARBA00022723"/>
    </source>
</evidence>
<reference evidence="3" key="1">
    <citation type="submission" date="2016-03" db="EMBL/GenBank/DDBJ databases">
        <title>Mechanisms controlling the formation of the plant cell surface in tip-growing cells are functionally conserved among land plants.</title>
        <authorList>
            <person name="Honkanen S."/>
            <person name="Jones V.A."/>
            <person name="Morieri G."/>
            <person name="Champion C."/>
            <person name="Hetherington A.J."/>
            <person name="Kelly S."/>
            <person name="Saint-Marcoux D."/>
            <person name="Proust H."/>
            <person name="Prescott H."/>
            <person name="Dolan L."/>
        </authorList>
    </citation>
    <scope>NUCLEOTIDE SEQUENCE [LARGE SCALE GENOMIC DNA]</scope>
    <source>
        <tissue evidence="3">Whole gametophyte</tissue>
    </source>
</reference>
<evidence type="ECO:0000313" key="3">
    <source>
        <dbReference type="EMBL" id="OAE18668.1"/>
    </source>
</evidence>
<dbReference type="AlphaFoldDB" id="A0A176VCM7"/>
<comment type="caution">
    <text evidence="3">The sequence shown here is derived from an EMBL/GenBank/DDBJ whole genome shotgun (WGS) entry which is preliminary data.</text>
</comment>
<sequence length="101" mass="11329">MAAFHAMSYGGYDPGWIVGRSVFHTPMTFDRHSQKVVDLAIPICCDDFLEKVQKKLGALEGVTAVDVDRMKQKVTVKGKLKIEEILYQAQAIKSNATIWED</sequence>
<dbReference type="Gene3D" id="3.30.70.100">
    <property type="match status" value="1"/>
</dbReference>
<dbReference type="GO" id="GO:0046872">
    <property type="term" value="F:metal ion binding"/>
    <property type="evidence" value="ECO:0007669"/>
    <property type="project" value="UniProtKB-KW"/>
</dbReference>
<dbReference type="PROSITE" id="PS50846">
    <property type="entry name" value="HMA_2"/>
    <property type="match status" value="1"/>
</dbReference>
<protein>
    <recommendedName>
        <fullName evidence="2">HMA domain-containing protein</fullName>
    </recommendedName>
</protein>
<accession>A0A176VCM7</accession>
<dbReference type="InterPro" id="IPR006121">
    <property type="entry name" value="HMA_dom"/>
</dbReference>
<name>A0A176VCM7_MARPO</name>
<dbReference type="EMBL" id="LVLJ01004024">
    <property type="protein sequence ID" value="OAE18668.1"/>
    <property type="molecule type" value="Genomic_DNA"/>
</dbReference>
<evidence type="ECO:0000313" key="4">
    <source>
        <dbReference type="Proteomes" id="UP000077202"/>
    </source>
</evidence>
<dbReference type="Proteomes" id="UP000077202">
    <property type="component" value="Unassembled WGS sequence"/>
</dbReference>
<organism evidence="3 4">
    <name type="scientific">Marchantia polymorpha subsp. ruderalis</name>
    <dbReference type="NCBI Taxonomy" id="1480154"/>
    <lineage>
        <taxon>Eukaryota</taxon>
        <taxon>Viridiplantae</taxon>
        <taxon>Streptophyta</taxon>
        <taxon>Embryophyta</taxon>
        <taxon>Marchantiophyta</taxon>
        <taxon>Marchantiopsida</taxon>
        <taxon>Marchantiidae</taxon>
        <taxon>Marchantiales</taxon>
        <taxon>Marchantiaceae</taxon>
        <taxon>Marchantia</taxon>
    </lineage>
</organism>
<dbReference type="Pfam" id="PF00403">
    <property type="entry name" value="HMA"/>
    <property type="match status" value="1"/>
</dbReference>
<keyword evidence="1" id="KW-0479">Metal-binding</keyword>
<proteinExistence type="predicted"/>
<dbReference type="PANTHER" id="PTHR22814:SF287">
    <property type="entry name" value="COPPER TRANSPORT PROTEIN ATX1"/>
    <property type="match status" value="1"/>
</dbReference>
<dbReference type="CDD" id="cd00371">
    <property type="entry name" value="HMA"/>
    <property type="match status" value="1"/>
</dbReference>
<dbReference type="PANTHER" id="PTHR22814">
    <property type="entry name" value="COPPER TRANSPORT PROTEIN ATOX1-RELATED"/>
    <property type="match status" value="1"/>
</dbReference>
<dbReference type="SUPFAM" id="SSF55008">
    <property type="entry name" value="HMA, heavy metal-associated domain"/>
    <property type="match status" value="1"/>
</dbReference>
<evidence type="ECO:0000259" key="2">
    <source>
        <dbReference type="PROSITE" id="PS50846"/>
    </source>
</evidence>
<feature type="domain" description="HMA" evidence="2">
    <location>
        <begin position="34"/>
        <end position="97"/>
    </location>
</feature>
<dbReference type="InterPro" id="IPR036163">
    <property type="entry name" value="HMA_dom_sf"/>
</dbReference>